<dbReference type="STRING" id="1261.HMPREF3195_00789"/>
<dbReference type="AlphaFoldDB" id="A0A135YV81"/>
<dbReference type="Proteomes" id="UP000070326">
    <property type="component" value="Unassembled WGS sequence"/>
</dbReference>
<dbReference type="EMBL" id="LSQZ01000025">
    <property type="protein sequence ID" value="KXI13313.1"/>
    <property type="molecule type" value="Genomic_DNA"/>
</dbReference>
<organism evidence="2 3">
    <name type="scientific">Peptostreptococcus anaerobius</name>
    <dbReference type="NCBI Taxonomy" id="1261"/>
    <lineage>
        <taxon>Bacteria</taxon>
        <taxon>Bacillati</taxon>
        <taxon>Bacillota</taxon>
        <taxon>Clostridia</taxon>
        <taxon>Peptostreptococcales</taxon>
        <taxon>Peptostreptococcaceae</taxon>
        <taxon>Peptostreptococcus</taxon>
    </lineage>
</organism>
<feature type="compositionally biased region" description="Basic and acidic residues" evidence="1">
    <location>
        <begin position="290"/>
        <end position="309"/>
    </location>
</feature>
<accession>A0A135YV81</accession>
<evidence type="ECO:0000313" key="2">
    <source>
        <dbReference type="EMBL" id="KXI13313.1"/>
    </source>
</evidence>
<name>A0A135YV81_9FIRM</name>
<gene>
    <name evidence="2" type="ORF">HMPREF3195_00789</name>
</gene>
<dbReference type="RefSeq" id="WP_021934955.1">
    <property type="nucleotide sequence ID" value="NZ_CAXUJS010000003.1"/>
</dbReference>
<sequence length="450" mass="50409">MKNKIIALIVATLVGICLAAYFAMKPMDTKLANDNKNEAKSQITSQRAEEIINETGDIVGDVASPQVIIMSDSPATKGLVSYAKIPKDDTKVIISRLDSISKDRYEPEDMTPQIEAFETIVYDYQGDKKLEVGKLRPKYLDGMPLIKGQGFDYYIYAFEKNGKKYIIEYELYNDPKGGENGRETVYEVSDKKLNKVLVVEKATDSTYRGKEELYYIDKNESDKGSVDAALKKLGLEGTFDIDWVEGKNKPKIDASQISALNCHMGKLTIDRNIDDQVKDMVKKGQLSGESKSKNKDKVDSKNKSDDKNKSSQTKASNTGDIIKLDDNISVKIPPDAKKYSRVEMFEDNNGKSVRFYSKEHDAKIPRDGNICSIWMSDEDYTGHDAIIVLGSVKTSKGTKYITASFPQDLPVQDQSAESGEIFFKNYTAIKNIIKNNDMIVPAKGVEYKKK</sequence>
<evidence type="ECO:0000256" key="1">
    <source>
        <dbReference type="SAM" id="MobiDB-lite"/>
    </source>
</evidence>
<comment type="caution">
    <text evidence="2">The sequence shown here is derived from an EMBL/GenBank/DDBJ whole genome shotgun (WGS) entry which is preliminary data.</text>
</comment>
<dbReference type="PATRIC" id="fig|1261.5.peg.795"/>
<evidence type="ECO:0000313" key="3">
    <source>
        <dbReference type="Proteomes" id="UP000070326"/>
    </source>
</evidence>
<protein>
    <submittedName>
        <fullName evidence="2">Uncharacterized protein</fullName>
    </submittedName>
</protein>
<proteinExistence type="predicted"/>
<feature type="region of interest" description="Disordered" evidence="1">
    <location>
        <begin position="283"/>
        <end position="318"/>
    </location>
</feature>
<reference evidence="2 3" key="1">
    <citation type="submission" date="2016-02" db="EMBL/GenBank/DDBJ databases">
        <authorList>
            <person name="Wen L."/>
            <person name="He K."/>
            <person name="Yang H."/>
        </authorList>
    </citation>
    <scope>NUCLEOTIDE SEQUENCE [LARGE SCALE GENOMIC DNA]</scope>
    <source>
        <strain evidence="2 3">MJR8628A</strain>
    </source>
</reference>